<dbReference type="AlphaFoldDB" id="A0A4P6WW08"/>
<comment type="similarity">
    <text evidence="1">Belongs to the 2Fe2S plant-type ferredoxin family.</text>
</comment>
<dbReference type="CDD" id="cd00207">
    <property type="entry name" value="fer2"/>
    <property type="match status" value="1"/>
</dbReference>
<organism evidence="10 11">
    <name type="scientific">Hydrogenophaga pseudoflava</name>
    <name type="common">Pseudomonas carboxydoflava</name>
    <dbReference type="NCBI Taxonomy" id="47421"/>
    <lineage>
        <taxon>Bacteria</taxon>
        <taxon>Pseudomonadati</taxon>
        <taxon>Pseudomonadota</taxon>
        <taxon>Betaproteobacteria</taxon>
        <taxon>Burkholderiales</taxon>
        <taxon>Comamonadaceae</taxon>
        <taxon>Hydrogenophaga</taxon>
    </lineage>
</organism>
<proteinExistence type="inferred from homology"/>
<sequence>MPIEDIPRSWVLDLPDQGLALQAPEQRTLLQTLLAAGVPWPASCRNGTCRTCIGRLTAGQVRYGVDWPGLLPEEKTTGAVLPCVAYPLSDVRLEGPGD</sequence>
<keyword evidence="2" id="KW-0813">Transport</keyword>
<keyword evidence="4" id="KW-0479">Metal-binding</keyword>
<feature type="domain" description="2Fe-2S ferredoxin-type" evidence="9">
    <location>
        <begin position="8"/>
        <end position="98"/>
    </location>
</feature>
<dbReference type="PROSITE" id="PS51085">
    <property type="entry name" value="2FE2S_FER_2"/>
    <property type="match status" value="1"/>
</dbReference>
<evidence type="ECO:0000256" key="2">
    <source>
        <dbReference type="ARBA" id="ARBA00022448"/>
    </source>
</evidence>
<dbReference type="InterPro" id="IPR012675">
    <property type="entry name" value="Beta-grasp_dom_sf"/>
</dbReference>
<dbReference type="Proteomes" id="UP000293912">
    <property type="component" value="Chromosome"/>
</dbReference>
<gene>
    <name evidence="10" type="primary">petF</name>
    <name evidence="10" type="ORF">HPF_08525</name>
</gene>
<evidence type="ECO:0000256" key="6">
    <source>
        <dbReference type="ARBA" id="ARBA00023004"/>
    </source>
</evidence>
<evidence type="ECO:0000256" key="7">
    <source>
        <dbReference type="ARBA" id="ARBA00023014"/>
    </source>
</evidence>
<evidence type="ECO:0000256" key="1">
    <source>
        <dbReference type="ARBA" id="ARBA00007874"/>
    </source>
</evidence>
<dbReference type="GO" id="GO:0046872">
    <property type="term" value="F:metal ion binding"/>
    <property type="evidence" value="ECO:0007669"/>
    <property type="project" value="UniProtKB-KW"/>
</dbReference>
<keyword evidence="6" id="KW-0408">Iron</keyword>
<evidence type="ECO:0000256" key="5">
    <source>
        <dbReference type="ARBA" id="ARBA00022982"/>
    </source>
</evidence>
<keyword evidence="11" id="KW-1185">Reference proteome</keyword>
<name>A0A4P6WW08_HYDPS</name>
<evidence type="ECO:0000259" key="9">
    <source>
        <dbReference type="PROSITE" id="PS51085"/>
    </source>
</evidence>
<evidence type="ECO:0000256" key="8">
    <source>
        <dbReference type="ARBA" id="ARBA00034078"/>
    </source>
</evidence>
<dbReference type="EMBL" id="CP037867">
    <property type="protein sequence ID" value="QBM27727.1"/>
    <property type="molecule type" value="Genomic_DNA"/>
</dbReference>
<keyword evidence="5" id="KW-0249">Electron transport</keyword>
<dbReference type="InterPro" id="IPR036010">
    <property type="entry name" value="2Fe-2S_ferredoxin-like_sf"/>
</dbReference>
<dbReference type="SUPFAM" id="SSF54292">
    <property type="entry name" value="2Fe-2S ferredoxin-like"/>
    <property type="match status" value="1"/>
</dbReference>
<evidence type="ECO:0000256" key="3">
    <source>
        <dbReference type="ARBA" id="ARBA00022714"/>
    </source>
</evidence>
<dbReference type="Gene3D" id="3.10.20.30">
    <property type="match status" value="1"/>
</dbReference>
<dbReference type="InterPro" id="IPR001041">
    <property type="entry name" value="2Fe-2S_ferredoxin-type"/>
</dbReference>
<evidence type="ECO:0000313" key="11">
    <source>
        <dbReference type="Proteomes" id="UP000293912"/>
    </source>
</evidence>
<accession>A0A4P6WW08</accession>
<evidence type="ECO:0000313" key="10">
    <source>
        <dbReference type="EMBL" id="QBM27727.1"/>
    </source>
</evidence>
<evidence type="ECO:0000256" key="4">
    <source>
        <dbReference type="ARBA" id="ARBA00022723"/>
    </source>
</evidence>
<dbReference type="Pfam" id="PF00111">
    <property type="entry name" value="Fer2"/>
    <property type="match status" value="1"/>
</dbReference>
<protein>
    <submittedName>
        <fullName evidence="10">Ferredoxin-1</fullName>
    </submittedName>
</protein>
<dbReference type="RefSeq" id="WP_133156325.1">
    <property type="nucleotide sequence ID" value="NZ_CP037867.1"/>
</dbReference>
<dbReference type="GO" id="GO:0051537">
    <property type="term" value="F:2 iron, 2 sulfur cluster binding"/>
    <property type="evidence" value="ECO:0007669"/>
    <property type="project" value="UniProtKB-KW"/>
</dbReference>
<dbReference type="PANTHER" id="PTHR43112">
    <property type="entry name" value="FERREDOXIN"/>
    <property type="match status" value="1"/>
</dbReference>
<reference evidence="10 11" key="1">
    <citation type="submission" date="2019-03" db="EMBL/GenBank/DDBJ databases">
        <authorList>
            <person name="Sebastian G."/>
            <person name="Baumann P."/>
            <person name="Ruckert C."/>
            <person name="Kalinowski J."/>
            <person name="Nebel B."/>
            <person name="Takors R."/>
            <person name="Blombach B."/>
        </authorList>
    </citation>
    <scope>NUCLEOTIDE SEQUENCE [LARGE SCALE GENOMIC DNA]</scope>
    <source>
        <strain evidence="10 11">DSM 1084</strain>
    </source>
</reference>
<keyword evidence="3" id="KW-0001">2Fe-2S</keyword>
<dbReference type="KEGG" id="hpse:HPF_08525"/>
<comment type="cofactor">
    <cofactor evidence="8">
        <name>[2Fe-2S] cluster</name>
        <dbReference type="ChEBI" id="CHEBI:190135"/>
    </cofactor>
</comment>
<keyword evidence="7" id="KW-0411">Iron-sulfur</keyword>
<dbReference type="PANTHER" id="PTHR43112:SF3">
    <property type="entry name" value="FERREDOXIN-2, CHLOROPLASTIC"/>
    <property type="match status" value="1"/>
</dbReference>